<evidence type="ECO:0000313" key="5">
    <source>
        <dbReference type="EMBL" id="VDD75514.1"/>
    </source>
</evidence>
<evidence type="ECO:0000256" key="2">
    <source>
        <dbReference type="ARBA" id="ARBA00022737"/>
    </source>
</evidence>
<organism evidence="7">
    <name type="scientific">Mesocestoides corti</name>
    <name type="common">Flatworm</name>
    <dbReference type="NCBI Taxonomy" id="53468"/>
    <lineage>
        <taxon>Eukaryota</taxon>
        <taxon>Metazoa</taxon>
        <taxon>Spiralia</taxon>
        <taxon>Lophotrochozoa</taxon>
        <taxon>Platyhelminthes</taxon>
        <taxon>Cestoda</taxon>
        <taxon>Eucestoda</taxon>
        <taxon>Cyclophyllidea</taxon>
        <taxon>Mesocestoididae</taxon>
        <taxon>Mesocestoides</taxon>
    </lineage>
</organism>
<feature type="region of interest" description="Disordered" evidence="4">
    <location>
        <begin position="609"/>
        <end position="629"/>
    </location>
</feature>
<reference evidence="7" key="2">
    <citation type="submission" date="2019-11" db="UniProtKB">
        <authorList>
            <consortium name="WormBaseParasite"/>
        </authorList>
    </citation>
    <scope>IDENTIFICATION</scope>
</reference>
<comment type="similarity">
    <text evidence="3">Belongs to the PPP1R37 family.</text>
</comment>
<feature type="region of interest" description="Disordered" evidence="4">
    <location>
        <begin position="510"/>
        <end position="534"/>
    </location>
</feature>
<dbReference type="AlphaFoldDB" id="A0A0R3U4E7"/>
<dbReference type="SMART" id="SM00368">
    <property type="entry name" value="LRR_RI"/>
    <property type="match status" value="6"/>
</dbReference>
<accession>A0A0R3U4E7</accession>
<feature type="compositionally biased region" description="Polar residues" evidence="4">
    <location>
        <begin position="515"/>
        <end position="534"/>
    </location>
</feature>
<feature type="region of interest" description="Disordered" evidence="4">
    <location>
        <begin position="1"/>
        <end position="44"/>
    </location>
</feature>
<keyword evidence="1" id="KW-0433">Leucine-rich repeat</keyword>
<evidence type="ECO:0000313" key="7">
    <source>
        <dbReference type="WBParaSite" id="MCU_006401-RA"/>
    </source>
</evidence>
<evidence type="ECO:0000256" key="4">
    <source>
        <dbReference type="SAM" id="MobiDB-lite"/>
    </source>
</evidence>
<reference evidence="5 6" key="1">
    <citation type="submission" date="2018-10" db="EMBL/GenBank/DDBJ databases">
        <authorList>
            <consortium name="Pathogen Informatics"/>
        </authorList>
    </citation>
    <scope>NUCLEOTIDE SEQUENCE [LARGE SCALE GENOMIC DNA]</scope>
</reference>
<dbReference type="EMBL" id="UXSR01000195">
    <property type="protein sequence ID" value="VDD75514.1"/>
    <property type="molecule type" value="Genomic_DNA"/>
</dbReference>
<keyword evidence="2" id="KW-0677">Repeat</keyword>
<protein>
    <submittedName>
        <fullName evidence="7">RNI-like protein</fullName>
    </submittedName>
</protein>
<feature type="compositionally biased region" description="Basic residues" evidence="4">
    <location>
        <begin position="609"/>
        <end position="619"/>
    </location>
</feature>
<dbReference type="OrthoDB" id="6251011at2759"/>
<dbReference type="Pfam" id="PF13516">
    <property type="entry name" value="LRR_6"/>
    <property type="match status" value="2"/>
</dbReference>
<dbReference type="SUPFAM" id="SSF52047">
    <property type="entry name" value="RNI-like"/>
    <property type="match status" value="1"/>
</dbReference>
<dbReference type="WBParaSite" id="MCU_006401-RA">
    <property type="protein sequence ID" value="MCU_006401-RA"/>
    <property type="gene ID" value="MCU_006401"/>
</dbReference>
<dbReference type="InterPro" id="IPR001611">
    <property type="entry name" value="Leu-rich_rpt"/>
</dbReference>
<dbReference type="InterPro" id="IPR032675">
    <property type="entry name" value="LRR_dom_sf"/>
</dbReference>
<dbReference type="Proteomes" id="UP000267029">
    <property type="component" value="Unassembled WGS sequence"/>
</dbReference>
<dbReference type="InterPro" id="IPR051279">
    <property type="entry name" value="PP1-Reg/Actin-Interact_Protein"/>
</dbReference>
<dbReference type="Gene3D" id="3.80.10.10">
    <property type="entry name" value="Ribonuclease Inhibitor"/>
    <property type="match status" value="3"/>
</dbReference>
<evidence type="ECO:0000313" key="6">
    <source>
        <dbReference type="Proteomes" id="UP000267029"/>
    </source>
</evidence>
<dbReference type="PANTHER" id="PTHR24112:SF9">
    <property type="entry name" value="PROTEIN PHOSPHATASE 1 REGULATORY SUBUNIT 37"/>
    <property type="match status" value="1"/>
</dbReference>
<feature type="region of interest" description="Disordered" evidence="4">
    <location>
        <begin position="555"/>
        <end position="582"/>
    </location>
</feature>
<gene>
    <name evidence="5" type="ORF">MCOS_LOCUS1517</name>
</gene>
<dbReference type="PANTHER" id="PTHR24112">
    <property type="entry name" value="LEUCINE-RICH REPEAT, ISOFORM F-RELATED"/>
    <property type="match status" value="1"/>
</dbReference>
<evidence type="ECO:0000256" key="1">
    <source>
        <dbReference type="ARBA" id="ARBA00022614"/>
    </source>
</evidence>
<feature type="region of interest" description="Disordered" evidence="4">
    <location>
        <begin position="656"/>
        <end position="692"/>
    </location>
</feature>
<sequence>MPSDTKVISPTRRKTSTSFAKSVFPVPDTPPQSRRKSKHVRFPEDDDKLTSSIYGADEAWRVDPDTPNDKVVDGYAAFCARLNRPPISSIIEQLSVATVHLATTKIPAIILKGTQLSLKDIEALEYVFKYCQAYHMSFENTNIDDKSLACLLDSLDYFAPCRELCLARNKHLTSEGIKLLGSFLSKYPILTWLDIRGIPLLYADAQAVGIGLRGQYNVARPMVTKFTKLRTGDEPQDPDALRDMEDAEAFKWQLQYYLPKSPTDAERDAVTAALRCLPVLCLRGLHLGETGICGEALGEVAGAIRIAGHLRDLRLPKNRLGPRDMEVLTPLLRYYPGLQVLDLSYNDLGDEGFRVLSNAISRPSYPTSCFDKPEVSNSSRLSCNLRRLYLAASGLRPTGANHLANCLNTLGHLTHLELSDNVGLGCQGLLAMRSGLQAFTRKRLLYLGLARCNLACQGAIALAEVLGDSPRVIRRIDLTGNHIAEAGLMAISKSVPLCPELVQLQGLEDNRPIKHSTNGASVNGPATSRSHPSSPLFNGLSARFSAFKFSRNNPPFAANGEESSVPSIWSRRRSSSRTVSLSEPSQLSLDLLRVIHAQLAANVDERIAARRRRSSKSRPSKTLQKAKTSLDKSTELRFFRGYVRFPTATDAALRQSDPRHLCGDTSDSDVDVGSTPPARSRRSSRMSTADDASSMVLRSDCLTRIDSDVAKVNTSVF</sequence>
<keyword evidence="6" id="KW-1185">Reference proteome</keyword>
<proteinExistence type="inferred from homology"/>
<evidence type="ECO:0000256" key="3">
    <source>
        <dbReference type="ARBA" id="ARBA00038315"/>
    </source>
</evidence>
<name>A0A0R3U4E7_MESCO</name>